<evidence type="ECO:0000313" key="2">
    <source>
        <dbReference type="Proteomes" id="UP000189818"/>
    </source>
</evidence>
<organism evidence="1 2">
    <name type="scientific">Rhizorhabdus histidinilytica</name>
    <dbReference type="NCBI Taxonomy" id="439228"/>
    <lineage>
        <taxon>Bacteria</taxon>
        <taxon>Pseudomonadati</taxon>
        <taxon>Pseudomonadota</taxon>
        <taxon>Alphaproteobacteria</taxon>
        <taxon>Sphingomonadales</taxon>
        <taxon>Sphingomonadaceae</taxon>
        <taxon>Rhizorhabdus</taxon>
    </lineage>
</organism>
<keyword evidence="2" id="KW-1185">Reference proteome</keyword>
<dbReference type="Proteomes" id="UP000189818">
    <property type="component" value="Unassembled WGS sequence"/>
</dbReference>
<gene>
    <name evidence="1" type="ORF">SAMN06295920_10280</name>
</gene>
<dbReference type="EMBL" id="FUYM01000002">
    <property type="protein sequence ID" value="SKB36016.1"/>
    <property type="molecule type" value="Genomic_DNA"/>
</dbReference>
<dbReference type="AlphaFoldDB" id="A0A1T5AM33"/>
<name>A0A1T5AM33_9SPHN</name>
<evidence type="ECO:0000313" key="1">
    <source>
        <dbReference type="EMBL" id="SKB36016.1"/>
    </source>
</evidence>
<dbReference type="OrthoDB" id="7475313at2"/>
<sequence>MTTPTYRTDFPQHCRTHPIDGMTLVFHRPSGATHFLDSPLPQMLALLAAKPMDAARLTTSLCATLGLPEDAEARAVVEARLTDLAGIGLVEVG</sequence>
<proteinExistence type="predicted"/>
<protein>
    <submittedName>
        <fullName evidence="1">PqqD family protein, HPr-rel-A system</fullName>
    </submittedName>
</protein>
<dbReference type="STRING" id="439228.SAMN06295920_10280"/>
<dbReference type="NCBIfam" id="TIGR04353">
    <property type="entry name" value="PqqD_rel_X"/>
    <property type="match status" value="1"/>
</dbReference>
<dbReference type="RefSeq" id="WP_079646809.1">
    <property type="nucleotide sequence ID" value="NZ_FUYM01000002.1"/>
</dbReference>
<dbReference type="InterPro" id="IPR027599">
    <property type="entry name" value="PqqD-rel_X"/>
</dbReference>
<reference evidence="2" key="1">
    <citation type="submission" date="2017-02" db="EMBL/GenBank/DDBJ databases">
        <authorList>
            <person name="Varghese N."/>
            <person name="Submissions S."/>
        </authorList>
    </citation>
    <scope>NUCLEOTIDE SEQUENCE [LARGE SCALE GENOMIC DNA]</scope>
    <source>
        <strain evidence="2">UM2</strain>
    </source>
</reference>
<accession>A0A1T5AM33</accession>